<comment type="similarity">
    <text evidence="2">Belongs to the DsbD family.</text>
</comment>
<feature type="transmembrane region" description="Helical" evidence="6">
    <location>
        <begin position="91"/>
        <end position="110"/>
    </location>
</feature>
<organism evidence="8 9">
    <name type="scientific">Ammoniphilus resinae</name>
    <dbReference type="NCBI Taxonomy" id="861532"/>
    <lineage>
        <taxon>Bacteria</taxon>
        <taxon>Bacillati</taxon>
        <taxon>Bacillota</taxon>
        <taxon>Bacilli</taxon>
        <taxon>Bacillales</taxon>
        <taxon>Paenibacillaceae</taxon>
        <taxon>Aneurinibacillus group</taxon>
        <taxon>Ammoniphilus</taxon>
    </lineage>
</organism>
<reference evidence="8 9" key="1">
    <citation type="submission" date="2021-03" db="EMBL/GenBank/DDBJ databases">
        <title>Genomic Encyclopedia of Type Strains, Phase IV (KMG-IV): sequencing the most valuable type-strain genomes for metagenomic binning, comparative biology and taxonomic classification.</title>
        <authorList>
            <person name="Goeker M."/>
        </authorList>
    </citation>
    <scope>NUCLEOTIDE SEQUENCE [LARGE SCALE GENOMIC DNA]</scope>
    <source>
        <strain evidence="8 9">DSM 24738</strain>
    </source>
</reference>
<feature type="transmembrane region" description="Helical" evidence="6">
    <location>
        <begin position="199"/>
        <end position="219"/>
    </location>
</feature>
<keyword evidence="5 6" id="KW-0472">Membrane</keyword>
<feature type="transmembrane region" description="Helical" evidence="6">
    <location>
        <begin position="130"/>
        <end position="155"/>
    </location>
</feature>
<feature type="domain" description="Cytochrome C biogenesis protein transmembrane" evidence="7">
    <location>
        <begin position="5"/>
        <end position="218"/>
    </location>
</feature>
<sequence>MENITIVFAFTAGILSFFSPCIFPLIPAYVANLTGSHIQSEKVIVSKWLLMSRSLYFILGFSVIFMLMGASASALGQLFSQYRGLLEKVSGFLIIVFGLQMAGILSLRFLMLEKRFQSKTPSNKSNWSSFVLGLAFGTGWTPCVGLALSSILLLAGSADTMYSGLFMLMVYSLGLGIPFLIISWLITYSLTVVRKVNKFLPKLSLINGWILIFMGLLLFTGQLQKISAWLATFTPFVY</sequence>
<evidence type="ECO:0000259" key="7">
    <source>
        <dbReference type="Pfam" id="PF02683"/>
    </source>
</evidence>
<dbReference type="InterPro" id="IPR003834">
    <property type="entry name" value="Cyt_c_assmbl_TM_dom"/>
</dbReference>
<evidence type="ECO:0000256" key="5">
    <source>
        <dbReference type="ARBA" id="ARBA00023136"/>
    </source>
</evidence>
<dbReference type="InterPro" id="IPR051790">
    <property type="entry name" value="Cytochrome_c-biogenesis_DsbD"/>
</dbReference>
<dbReference type="EMBL" id="JAGGKT010000002">
    <property type="protein sequence ID" value="MBP1930870.1"/>
    <property type="molecule type" value="Genomic_DNA"/>
</dbReference>
<feature type="transmembrane region" description="Helical" evidence="6">
    <location>
        <begin position="6"/>
        <end position="34"/>
    </location>
</feature>
<protein>
    <submittedName>
        <fullName evidence="8">Cytochrome c-type biogenesis protein</fullName>
    </submittedName>
</protein>
<evidence type="ECO:0000256" key="1">
    <source>
        <dbReference type="ARBA" id="ARBA00004141"/>
    </source>
</evidence>
<evidence type="ECO:0000256" key="6">
    <source>
        <dbReference type="SAM" id="Phobius"/>
    </source>
</evidence>
<feature type="transmembrane region" description="Helical" evidence="6">
    <location>
        <begin position="55"/>
        <end position="79"/>
    </location>
</feature>
<accession>A0ABS4GKT7</accession>
<gene>
    <name evidence="8" type="ORF">J2Z37_000867</name>
</gene>
<dbReference type="PANTHER" id="PTHR31272">
    <property type="entry name" value="CYTOCHROME C-TYPE BIOGENESIS PROTEIN HI_1454-RELATED"/>
    <property type="match status" value="1"/>
</dbReference>
<keyword evidence="4 6" id="KW-1133">Transmembrane helix</keyword>
<dbReference type="RefSeq" id="WP_209808986.1">
    <property type="nucleotide sequence ID" value="NZ_JAGGKT010000002.1"/>
</dbReference>
<evidence type="ECO:0000256" key="4">
    <source>
        <dbReference type="ARBA" id="ARBA00022989"/>
    </source>
</evidence>
<dbReference type="Proteomes" id="UP001519343">
    <property type="component" value="Unassembled WGS sequence"/>
</dbReference>
<evidence type="ECO:0000256" key="2">
    <source>
        <dbReference type="ARBA" id="ARBA00006143"/>
    </source>
</evidence>
<name>A0ABS4GKT7_9BACL</name>
<dbReference type="Pfam" id="PF02683">
    <property type="entry name" value="DsbD_TM"/>
    <property type="match status" value="1"/>
</dbReference>
<dbReference type="PANTHER" id="PTHR31272:SF4">
    <property type="entry name" value="CYTOCHROME C-TYPE BIOGENESIS PROTEIN HI_1454-RELATED"/>
    <property type="match status" value="1"/>
</dbReference>
<keyword evidence="3 6" id="KW-0812">Transmembrane</keyword>
<comment type="caution">
    <text evidence="8">The sequence shown here is derived from an EMBL/GenBank/DDBJ whole genome shotgun (WGS) entry which is preliminary data.</text>
</comment>
<evidence type="ECO:0000313" key="8">
    <source>
        <dbReference type="EMBL" id="MBP1930870.1"/>
    </source>
</evidence>
<comment type="subcellular location">
    <subcellularLocation>
        <location evidence="1">Membrane</location>
        <topology evidence="1">Multi-pass membrane protein</topology>
    </subcellularLocation>
</comment>
<evidence type="ECO:0000313" key="9">
    <source>
        <dbReference type="Proteomes" id="UP001519343"/>
    </source>
</evidence>
<proteinExistence type="inferred from homology"/>
<evidence type="ECO:0000256" key="3">
    <source>
        <dbReference type="ARBA" id="ARBA00022692"/>
    </source>
</evidence>
<feature type="transmembrane region" description="Helical" evidence="6">
    <location>
        <begin position="161"/>
        <end position="187"/>
    </location>
</feature>
<keyword evidence="9" id="KW-1185">Reference proteome</keyword>